<dbReference type="RefSeq" id="WP_080620875.1">
    <property type="nucleotide sequence ID" value="NZ_CAWMZI010000001.1"/>
</dbReference>
<organism evidence="2 3">
    <name type="scientific">Paracoccus yeei</name>
    <dbReference type="NCBI Taxonomy" id="147645"/>
    <lineage>
        <taxon>Bacteria</taxon>
        <taxon>Pseudomonadati</taxon>
        <taxon>Pseudomonadota</taxon>
        <taxon>Alphaproteobacteria</taxon>
        <taxon>Rhodobacterales</taxon>
        <taxon>Paracoccaceae</taxon>
        <taxon>Paracoccus</taxon>
    </lineage>
</organism>
<evidence type="ECO:0000313" key="3">
    <source>
        <dbReference type="Proteomes" id="UP000191257"/>
    </source>
</evidence>
<name>A0A1V0GQD2_9RHOB</name>
<proteinExistence type="predicted"/>
<dbReference type="InterPro" id="IPR003772">
    <property type="entry name" value="YceD"/>
</dbReference>
<dbReference type="KEGG" id="pye:A6J80_06375"/>
<dbReference type="EMBL" id="CP020442">
    <property type="protein sequence ID" value="ARC36053.1"/>
    <property type="molecule type" value="Genomic_DNA"/>
</dbReference>
<feature type="region of interest" description="Disordered" evidence="1">
    <location>
        <begin position="144"/>
        <end position="164"/>
    </location>
</feature>
<evidence type="ECO:0000313" key="2">
    <source>
        <dbReference type="EMBL" id="ARC36053.1"/>
    </source>
</evidence>
<dbReference type="STRING" id="147645.A6J80_06375"/>
<dbReference type="Proteomes" id="UP000191257">
    <property type="component" value="Chromosome"/>
</dbReference>
<dbReference type="eggNOG" id="COG1399">
    <property type="taxonomic scope" value="Bacteria"/>
</dbReference>
<dbReference type="Pfam" id="PF02620">
    <property type="entry name" value="YceD"/>
    <property type="match status" value="1"/>
</dbReference>
<reference evidence="2" key="1">
    <citation type="submission" date="2017-12" db="EMBL/GenBank/DDBJ databases">
        <title>FDA dAtabase for Regulatory Grade micrObial Sequences (FDA-ARGOS): Supporting development and validation of Infectious Disease Dx tests.</title>
        <authorList>
            <person name="Campos J."/>
            <person name="Goldberg B."/>
            <person name="Tallon L."/>
            <person name="Sadzewicz L."/>
            <person name="Sengamalay N."/>
            <person name="Ott S."/>
            <person name="Godinez A."/>
            <person name="Nagaraj S."/>
            <person name="Vyas G."/>
            <person name="Aluvathingal J."/>
            <person name="Nadendla S."/>
            <person name="Geyer C."/>
            <person name="Nandy P."/>
            <person name="Hobson J."/>
            <person name="Sichtig H."/>
        </authorList>
    </citation>
    <scope>NUCLEOTIDE SEQUENCE</scope>
    <source>
        <strain evidence="2">FDAARGOS_252</strain>
    </source>
</reference>
<accession>A0A1V0GQD2</accession>
<protein>
    <submittedName>
        <fullName evidence="2">DUF177 domain-containing protein</fullName>
    </submittedName>
</protein>
<evidence type="ECO:0000256" key="1">
    <source>
        <dbReference type="SAM" id="MobiDB-lite"/>
    </source>
</evidence>
<sequence length="176" mass="18984">MTTPHPQPRAQSRYRVAQLNPRQPTAFALVPDAQARAAIADELGLSALPALRFAGEIRPAPSDAWEVTAQLSAKVVQPCVVSLAPVSTALREEVHRVFSPHAAAPQGDEVEMGDDELEPLGAFIDIEAMMVEALTLALPLYPRAEGASLDPTPDTPEEETRKPFADLAELMKKRDG</sequence>
<gene>
    <name evidence="2" type="ORF">A6J80_06375</name>
</gene>
<dbReference type="AlphaFoldDB" id="A0A1V0GQD2"/>
<keyword evidence="3" id="KW-1185">Reference proteome</keyword>